<evidence type="ECO:0000313" key="10">
    <source>
        <dbReference type="Proteomes" id="UP001651880"/>
    </source>
</evidence>
<dbReference type="RefSeq" id="WP_255225546.1">
    <property type="nucleotide sequence ID" value="NZ_JAJEKE010000001.1"/>
</dbReference>
<evidence type="ECO:0000256" key="3">
    <source>
        <dbReference type="ARBA" id="ARBA00012948"/>
    </source>
</evidence>
<dbReference type="PROSITE" id="PS00061">
    <property type="entry name" value="ADH_SHORT"/>
    <property type="match status" value="1"/>
</dbReference>
<dbReference type="InterPro" id="IPR011284">
    <property type="entry name" value="3oxo_ACP_reduc"/>
</dbReference>
<keyword evidence="5" id="KW-0753">Steroid metabolism</keyword>
<reference evidence="9 10" key="1">
    <citation type="submission" date="2021-10" db="EMBL/GenBank/DDBJ databases">
        <title>Lutispora strain m25 sp. nov., a thermophilic, non-spore-forming bacterium isolated from a lab-scale methanogenic bioreactor digesting anaerobic sludge.</title>
        <authorList>
            <person name="El Houari A."/>
            <person name="Mcdonald J."/>
        </authorList>
    </citation>
    <scope>NUCLEOTIDE SEQUENCE [LARGE SCALE GENOMIC DNA]</scope>
    <source>
        <strain evidence="10">m25</strain>
    </source>
</reference>
<accession>A0ABT1N9V9</accession>
<dbReference type="EC" id="1.1.1.100" evidence="3 7"/>
<protein>
    <recommendedName>
        <fullName evidence="3 7">3-oxoacyl-[acyl-carrier-protein] reductase</fullName>
        <ecNumber evidence="3 7">1.1.1.100</ecNumber>
    </recommendedName>
</protein>
<keyword evidence="7" id="KW-0444">Lipid biosynthesis</keyword>
<dbReference type="NCBIfam" id="NF005559">
    <property type="entry name" value="PRK07231.1"/>
    <property type="match status" value="1"/>
</dbReference>
<sequence length="247" mass="26103">MCLKGKSAIITGASRGIGKAIALSFAKAGANVIINYSGNEKAAQKVADEAMSFGIRAKAIKADVSNPEEVENLVKKVLNNFDSIDILVNNAGITKDNLLLRMSEDDFDKVLSINLKGAFNFTKEVCKVMVKQRHGKIINISSVVGIIGNSGQSNYAAAKAGMIGLTKSIAKELGSRGITVNAIAPGFIETDMTAVLSDKIKEQFLASIPLKRAGKAEDVANAAVFLASEYSNYITGQVINIDGGMVM</sequence>
<dbReference type="NCBIfam" id="NF004199">
    <property type="entry name" value="PRK05653.1-4"/>
    <property type="match status" value="1"/>
</dbReference>
<keyword evidence="4 7" id="KW-0560">Oxidoreductase</keyword>
<keyword evidence="7" id="KW-0521">NADP</keyword>
<keyword evidence="7" id="KW-0276">Fatty acid metabolism</keyword>
<evidence type="ECO:0000256" key="5">
    <source>
        <dbReference type="ARBA" id="ARBA00023221"/>
    </source>
</evidence>
<comment type="similarity">
    <text evidence="2 7">Belongs to the short-chain dehydrogenases/reductases (SDR) family.</text>
</comment>
<dbReference type="InterPro" id="IPR036291">
    <property type="entry name" value="NAD(P)-bd_dom_sf"/>
</dbReference>
<comment type="subunit">
    <text evidence="7">Homotetramer.</text>
</comment>
<dbReference type="InterPro" id="IPR002347">
    <property type="entry name" value="SDR_fam"/>
</dbReference>
<comment type="catalytic activity">
    <reaction evidence="6 7">
        <text>a (3R)-hydroxyacyl-[ACP] + NADP(+) = a 3-oxoacyl-[ACP] + NADPH + H(+)</text>
        <dbReference type="Rhea" id="RHEA:17397"/>
        <dbReference type="Rhea" id="RHEA-COMP:9916"/>
        <dbReference type="Rhea" id="RHEA-COMP:9945"/>
        <dbReference type="ChEBI" id="CHEBI:15378"/>
        <dbReference type="ChEBI" id="CHEBI:57783"/>
        <dbReference type="ChEBI" id="CHEBI:58349"/>
        <dbReference type="ChEBI" id="CHEBI:78776"/>
        <dbReference type="ChEBI" id="CHEBI:78827"/>
        <dbReference type="EC" id="1.1.1.100"/>
    </reaction>
</comment>
<evidence type="ECO:0000256" key="1">
    <source>
        <dbReference type="ARBA" id="ARBA00005194"/>
    </source>
</evidence>
<comment type="pathway">
    <text evidence="1 7">Lipid metabolism; fatty acid biosynthesis.</text>
</comment>
<dbReference type="GO" id="GO:0004316">
    <property type="term" value="F:3-oxoacyl-[acyl-carrier-protein] reductase (NADPH) activity"/>
    <property type="evidence" value="ECO:0007669"/>
    <property type="project" value="UniProtKB-EC"/>
</dbReference>
<evidence type="ECO:0000256" key="2">
    <source>
        <dbReference type="ARBA" id="ARBA00006484"/>
    </source>
</evidence>
<evidence type="ECO:0000313" key="9">
    <source>
        <dbReference type="EMBL" id="MCQ1528035.1"/>
    </source>
</evidence>
<dbReference type="Pfam" id="PF13561">
    <property type="entry name" value="adh_short_C2"/>
    <property type="match status" value="1"/>
</dbReference>
<organism evidence="9 10">
    <name type="scientific">Lutispora saccharofermentans</name>
    <dbReference type="NCBI Taxonomy" id="3024236"/>
    <lineage>
        <taxon>Bacteria</taxon>
        <taxon>Bacillati</taxon>
        <taxon>Bacillota</taxon>
        <taxon>Clostridia</taxon>
        <taxon>Lutisporales</taxon>
        <taxon>Lutisporaceae</taxon>
        <taxon>Lutispora</taxon>
    </lineage>
</organism>
<name>A0ABT1N9V9_9FIRM</name>
<evidence type="ECO:0000256" key="6">
    <source>
        <dbReference type="ARBA" id="ARBA00048508"/>
    </source>
</evidence>
<dbReference type="PRINTS" id="PR00081">
    <property type="entry name" value="GDHRDH"/>
</dbReference>
<dbReference type="InterPro" id="IPR050259">
    <property type="entry name" value="SDR"/>
</dbReference>
<comment type="function">
    <text evidence="7">Catalyzes the NADPH-dependent reduction of beta-ketoacyl-ACP substrates to beta-hydroxyacyl-ACP products, the first reductive step in the elongation cycle of fatty acid biosynthesis.</text>
</comment>
<dbReference type="NCBIfam" id="NF004198">
    <property type="entry name" value="PRK05653.1-3"/>
    <property type="match status" value="1"/>
</dbReference>
<dbReference type="SUPFAM" id="SSF51735">
    <property type="entry name" value="NAD(P)-binding Rossmann-fold domains"/>
    <property type="match status" value="1"/>
</dbReference>
<dbReference type="EMBL" id="JAJEKE010000001">
    <property type="protein sequence ID" value="MCQ1528035.1"/>
    <property type="molecule type" value="Genomic_DNA"/>
</dbReference>
<dbReference type="Gene3D" id="3.40.50.720">
    <property type="entry name" value="NAD(P)-binding Rossmann-like Domain"/>
    <property type="match status" value="1"/>
</dbReference>
<evidence type="ECO:0000256" key="4">
    <source>
        <dbReference type="ARBA" id="ARBA00023002"/>
    </source>
</evidence>
<gene>
    <name evidence="9" type="primary">fabG</name>
    <name evidence="9" type="ORF">LJD61_00520</name>
</gene>
<keyword evidence="7" id="KW-0275">Fatty acid biosynthesis</keyword>
<keyword evidence="10" id="KW-1185">Reference proteome</keyword>
<dbReference type="PANTHER" id="PTHR42879">
    <property type="entry name" value="3-OXOACYL-(ACYL-CARRIER-PROTEIN) REDUCTASE"/>
    <property type="match status" value="1"/>
</dbReference>
<evidence type="ECO:0000259" key="8">
    <source>
        <dbReference type="SMART" id="SM00822"/>
    </source>
</evidence>
<dbReference type="InterPro" id="IPR057326">
    <property type="entry name" value="KR_dom"/>
</dbReference>
<dbReference type="NCBIfam" id="TIGR01830">
    <property type="entry name" value="3oxo_ACP_reduc"/>
    <property type="match status" value="1"/>
</dbReference>
<proteinExistence type="inferred from homology"/>
<dbReference type="PANTHER" id="PTHR42879:SF2">
    <property type="entry name" value="3-OXOACYL-[ACYL-CARRIER-PROTEIN] REDUCTASE FABG"/>
    <property type="match status" value="1"/>
</dbReference>
<dbReference type="SMART" id="SM00822">
    <property type="entry name" value="PKS_KR"/>
    <property type="match status" value="1"/>
</dbReference>
<evidence type="ECO:0000256" key="7">
    <source>
        <dbReference type="RuleBase" id="RU366074"/>
    </source>
</evidence>
<feature type="domain" description="Ketoreductase" evidence="8">
    <location>
        <begin position="6"/>
        <end position="186"/>
    </location>
</feature>
<keyword evidence="7" id="KW-0443">Lipid metabolism</keyword>
<dbReference type="InterPro" id="IPR020904">
    <property type="entry name" value="Sc_DH/Rdtase_CS"/>
</dbReference>
<dbReference type="PRINTS" id="PR00080">
    <property type="entry name" value="SDRFAMILY"/>
</dbReference>
<comment type="caution">
    <text evidence="9">The sequence shown here is derived from an EMBL/GenBank/DDBJ whole genome shotgun (WGS) entry which is preliminary data.</text>
</comment>
<dbReference type="CDD" id="cd05333">
    <property type="entry name" value="BKR_SDR_c"/>
    <property type="match status" value="1"/>
</dbReference>
<dbReference type="Proteomes" id="UP001651880">
    <property type="component" value="Unassembled WGS sequence"/>
</dbReference>
<dbReference type="NCBIfam" id="NF009466">
    <property type="entry name" value="PRK12826.1-2"/>
    <property type="match status" value="1"/>
</dbReference>